<comment type="caution">
    <text evidence="2">The sequence shown here is derived from an EMBL/GenBank/DDBJ whole genome shotgun (WGS) entry which is preliminary data.</text>
</comment>
<dbReference type="InterPro" id="IPR000668">
    <property type="entry name" value="Peptidase_C1A_C"/>
</dbReference>
<name>A0ABU6V9G3_9FABA</name>
<sequence length="242" mass="28211">MDIIIHPEFDWAFELVKNQHDIVPGHTLVAAFEAKVNFSLGLKQVEGYHFSSHSLIFGCSRLLAPFKMDAHRGLDYAYGIRALHLYGVYTTFKHERVQNNRLQFKALEILYSEGDEFRLRIGNHAWDRIMIYLQNFGSVPATIKHYHDYYPPAFDHKNYIYQGRGTPGERVKYHCILLLGYNSQCRYFSYLNSWGSDFGNNGRAYVDFKNVVRAYAPLFEEDQQYFEDSQMIMGRDPLPAPA</sequence>
<protein>
    <recommendedName>
        <fullName evidence="1">Peptidase C1A papain C-terminal domain-containing protein</fullName>
    </recommendedName>
</protein>
<evidence type="ECO:0000259" key="1">
    <source>
        <dbReference type="Pfam" id="PF00112"/>
    </source>
</evidence>
<dbReference type="EMBL" id="JASCZI010151102">
    <property type="protein sequence ID" value="MED6169375.1"/>
    <property type="molecule type" value="Genomic_DNA"/>
</dbReference>
<evidence type="ECO:0000313" key="2">
    <source>
        <dbReference type="EMBL" id="MED6169375.1"/>
    </source>
</evidence>
<accession>A0ABU6V9G3</accession>
<dbReference type="Pfam" id="PF00112">
    <property type="entry name" value="Peptidase_C1"/>
    <property type="match status" value="1"/>
</dbReference>
<dbReference type="Proteomes" id="UP001341840">
    <property type="component" value="Unassembled WGS sequence"/>
</dbReference>
<organism evidence="2 3">
    <name type="scientific">Stylosanthes scabra</name>
    <dbReference type="NCBI Taxonomy" id="79078"/>
    <lineage>
        <taxon>Eukaryota</taxon>
        <taxon>Viridiplantae</taxon>
        <taxon>Streptophyta</taxon>
        <taxon>Embryophyta</taxon>
        <taxon>Tracheophyta</taxon>
        <taxon>Spermatophyta</taxon>
        <taxon>Magnoliopsida</taxon>
        <taxon>eudicotyledons</taxon>
        <taxon>Gunneridae</taxon>
        <taxon>Pentapetalae</taxon>
        <taxon>rosids</taxon>
        <taxon>fabids</taxon>
        <taxon>Fabales</taxon>
        <taxon>Fabaceae</taxon>
        <taxon>Papilionoideae</taxon>
        <taxon>50 kb inversion clade</taxon>
        <taxon>dalbergioids sensu lato</taxon>
        <taxon>Dalbergieae</taxon>
        <taxon>Pterocarpus clade</taxon>
        <taxon>Stylosanthes</taxon>
    </lineage>
</organism>
<gene>
    <name evidence="2" type="ORF">PIB30_020851</name>
</gene>
<dbReference type="SUPFAM" id="SSF54001">
    <property type="entry name" value="Cysteine proteinases"/>
    <property type="match status" value="1"/>
</dbReference>
<dbReference type="Gene3D" id="3.90.70.10">
    <property type="entry name" value="Cysteine proteinases"/>
    <property type="match status" value="1"/>
</dbReference>
<reference evidence="2 3" key="1">
    <citation type="journal article" date="2023" name="Plants (Basel)">
        <title>Bridging the Gap: Combining Genomics and Transcriptomics Approaches to Understand Stylosanthes scabra, an Orphan Legume from the Brazilian Caatinga.</title>
        <authorList>
            <person name="Ferreira-Neto J.R.C."/>
            <person name="da Silva M.D."/>
            <person name="Binneck E."/>
            <person name="de Melo N.F."/>
            <person name="da Silva R.H."/>
            <person name="de Melo A.L.T.M."/>
            <person name="Pandolfi V."/>
            <person name="Bustamante F.O."/>
            <person name="Brasileiro-Vidal A.C."/>
            <person name="Benko-Iseppon A.M."/>
        </authorList>
    </citation>
    <scope>NUCLEOTIDE SEQUENCE [LARGE SCALE GENOMIC DNA]</scope>
    <source>
        <tissue evidence="2">Leaves</tissue>
    </source>
</reference>
<feature type="domain" description="Peptidase C1A papain C-terminal" evidence="1">
    <location>
        <begin position="125"/>
        <end position="203"/>
    </location>
</feature>
<evidence type="ECO:0000313" key="3">
    <source>
        <dbReference type="Proteomes" id="UP001341840"/>
    </source>
</evidence>
<proteinExistence type="predicted"/>
<dbReference type="InterPro" id="IPR038765">
    <property type="entry name" value="Papain-like_cys_pep_sf"/>
</dbReference>
<keyword evidence="3" id="KW-1185">Reference proteome</keyword>